<dbReference type="SUPFAM" id="SSF49303">
    <property type="entry name" value="beta-Galactosidase/glucuronidase domain"/>
    <property type="match status" value="2"/>
</dbReference>
<accession>A0A375I6T5</accession>
<dbReference type="OrthoDB" id="9762066at2"/>
<keyword evidence="6 8" id="KW-0326">Glycosidase</keyword>
<dbReference type="Gene3D" id="2.70.98.10">
    <property type="match status" value="1"/>
</dbReference>
<evidence type="ECO:0000313" key="11">
    <source>
        <dbReference type="Proteomes" id="UP000265962"/>
    </source>
</evidence>
<evidence type="ECO:0000256" key="3">
    <source>
        <dbReference type="ARBA" id="ARBA00012756"/>
    </source>
</evidence>
<evidence type="ECO:0000256" key="4">
    <source>
        <dbReference type="ARBA" id="ARBA00013303"/>
    </source>
</evidence>
<name>A0A375I6T5_9ACTN</name>
<dbReference type="InterPro" id="IPR023232">
    <property type="entry name" value="Glyco_hydro_2_AS"/>
</dbReference>
<dbReference type="InterPro" id="IPR006101">
    <property type="entry name" value="Glyco_hydro_2"/>
</dbReference>
<dbReference type="RefSeq" id="WP_119716243.1">
    <property type="nucleotide sequence ID" value="NZ_OMOH01000009.1"/>
</dbReference>
<feature type="domain" description="Beta galactosidase small chain/" evidence="9">
    <location>
        <begin position="748"/>
        <end position="1017"/>
    </location>
</feature>
<dbReference type="EC" id="3.2.1.23" evidence="3 8"/>
<evidence type="ECO:0000256" key="6">
    <source>
        <dbReference type="ARBA" id="ARBA00023295"/>
    </source>
</evidence>
<dbReference type="InterPro" id="IPR008979">
    <property type="entry name" value="Galactose-bd-like_sf"/>
</dbReference>
<dbReference type="Pfam" id="PF16353">
    <property type="entry name" value="LacZ_4"/>
    <property type="match status" value="1"/>
</dbReference>
<dbReference type="Gene3D" id="2.60.40.10">
    <property type="entry name" value="Immunoglobulins"/>
    <property type="match status" value="2"/>
</dbReference>
<keyword evidence="11" id="KW-1185">Reference proteome</keyword>
<dbReference type="InterPro" id="IPR006104">
    <property type="entry name" value="Glyco_hydro_2_N"/>
</dbReference>
<evidence type="ECO:0000256" key="2">
    <source>
        <dbReference type="ARBA" id="ARBA00007401"/>
    </source>
</evidence>
<dbReference type="InterPro" id="IPR014718">
    <property type="entry name" value="GH-type_carb-bd"/>
</dbReference>
<dbReference type="GO" id="GO:0004565">
    <property type="term" value="F:beta-galactosidase activity"/>
    <property type="evidence" value="ECO:0007669"/>
    <property type="project" value="UniProtKB-EC"/>
</dbReference>
<dbReference type="InterPro" id="IPR017853">
    <property type="entry name" value="GH"/>
</dbReference>
<dbReference type="GO" id="GO:0009341">
    <property type="term" value="C:beta-galactosidase complex"/>
    <property type="evidence" value="ECO:0007669"/>
    <property type="project" value="InterPro"/>
</dbReference>
<protein>
    <recommendedName>
        <fullName evidence="4 8">Beta-galactosidase</fullName>
        <ecNumber evidence="3 8">3.2.1.23</ecNumber>
    </recommendedName>
    <alternativeName>
        <fullName evidence="7 8">Lactase</fullName>
    </alternativeName>
</protein>
<dbReference type="InterPro" id="IPR032312">
    <property type="entry name" value="LacZ_4"/>
</dbReference>
<dbReference type="InterPro" id="IPR023230">
    <property type="entry name" value="Glyco_hydro_2_CS"/>
</dbReference>
<dbReference type="Gene3D" id="2.60.120.260">
    <property type="entry name" value="Galactose-binding domain-like"/>
    <property type="match status" value="1"/>
</dbReference>
<evidence type="ECO:0000256" key="8">
    <source>
        <dbReference type="RuleBase" id="RU361154"/>
    </source>
</evidence>
<dbReference type="InterPro" id="IPR011013">
    <property type="entry name" value="Gal_mutarotase_sf_dom"/>
</dbReference>
<dbReference type="Pfam" id="PF00703">
    <property type="entry name" value="Glyco_hydro_2"/>
    <property type="match status" value="1"/>
</dbReference>
<sequence>MIVPRHYEDLSVLHENTLPTRAYYVPGSPRSGHDPLDRESSDRFQLLNGDWDFRYYGSVHELTDAFYATDHEPQGFGSIRVPGSWQHQGHDRHQYTNVRYPIPLDPPYVPQDNPAGAYLTDFDHVPDETAPAVSLVFEGVDSCFYVWLNGAYIGYSQVSHATAEFDVTEQIVPGRNRLAVLVLKWCDGTYLEDQDKFRTSGIFRDVYLLRRPSAVLFDYFTTTRLGDEEATVTVRASFRGGEVPVRLELADAGGAPVADAILEPSGADPRFTHRAVMTVPAPHPWSAEDPYLYTLTLGCPDEVIRDRVGLREVCTDGPVLRVNGAPVTLRGVNRHDSDPVTGPTVDLDHIRRDLRLMKEHNVNAIRSSHYPNCPQFYQLCDEYGFYVMSEADNESHGTQTQFLADDSWPNVVEHWNRRIANNPAWIEPTLDRVRLCVEREKNRPCIISWSAGNECAYGWTFEAALLWIKQFDPGRVTHYESAYYRSGDRRYDYSSIDLYSRMYPGLDEIRAYLDADPDKPLILVEYCHSMGNGPGDLEDYWRLINSDERLCGGFVWEWCDHAVRAGTTADGRPRYLYGGDHGERVHDGNFCVDGLVAPDRTPHPGLLELANVQRPVRVVDADLAHGTITLRNDLDFTDLVGHVVVSYTLTRDGEVIDEGPVELPASVPPHATATVPLRVTAPADGRCFLVVRYRLAAPRPLLAVGHELGFDEIEVPTAEPRLREAAALLDRTAEGPAPRTEQDDESIVVRGEGFEYRFDRRTGLPCAMTVGGERLLDRPAEVNIWRAPTDNDRSVRLDWLRARYDQTSTRAYTTAVSADPAGRVVVDATMALVAPTVQPIARMDARWTIGPDGSLALDLTARRDPEFPFLPRFGLRLFLPRRMDAVRYFGLGPQESYIDKHRACHHGMFTSPVAGLGHDYIRPQENGSRADCDLVELSGPGLALTAVGAHRFSFNASTWTQEDLTRARHDTELEPCGSTVLCLDAAMSGIGSNSCGPALLERYRADDTELNLNLLLIPAHTN</sequence>
<dbReference type="SMART" id="SM01038">
    <property type="entry name" value="Bgal_small_N"/>
    <property type="match status" value="1"/>
</dbReference>
<dbReference type="GO" id="GO:0030246">
    <property type="term" value="F:carbohydrate binding"/>
    <property type="evidence" value="ECO:0007669"/>
    <property type="project" value="InterPro"/>
</dbReference>
<dbReference type="EMBL" id="OMOH01000009">
    <property type="protein sequence ID" value="SPF69133.1"/>
    <property type="molecule type" value="Genomic_DNA"/>
</dbReference>
<comment type="catalytic activity">
    <reaction evidence="1 8">
        <text>Hydrolysis of terminal non-reducing beta-D-galactose residues in beta-D-galactosides.</text>
        <dbReference type="EC" id="3.2.1.23"/>
    </reaction>
</comment>
<dbReference type="SUPFAM" id="SSF49785">
    <property type="entry name" value="Galactose-binding domain-like"/>
    <property type="match status" value="1"/>
</dbReference>
<dbReference type="InterPro" id="IPR036156">
    <property type="entry name" value="Beta-gal/glucu_dom_sf"/>
</dbReference>
<keyword evidence="5 8" id="KW-0378">Hydrolase</keyword>
<dbReference type="InterPro" id="IPR006103">
    <property type="entry name" value="Glyco_hydro_2_cat"/>
</dbReference>
<dbReference type="SUPFAM" id="SSF51445">
    <property type="entry name" value="(Trans)glycosidases"/>
    <property type="match status" value="1"/>
</dbReference>
<dbReference type="Pfam" id="PF02837">
    <property type="entry name" value="Glyco_hydro_2_N"/>
    <property type="match status" value="1"/>
</dbReference>
<dbReference type="Pfam" id="PF02929">
    <property type="entry name" value="Bgal_small_N"/>
    <property type="match status" value="1"/>
</dbReference>
<dbReference type="PRINTS" id="PR00132">
    <property type="entry name" value="GLHYDRLASE2"/>
</dbReference>
<evidence type="ECO:0000259" key="9">
    <source>
        <dbReference type="SMART" id="SM01038"/>
    </source>
</evidence>
<dbReference type="InterPro" id="IPR004199">
    <property type="entry name" value="B-gal_small/dom_5"/>
</dbReference>
<comment type="similarity">
    <text evidence="2 8">Belongs to the glycosyl hydrolase 2 family.</text>
</comment>
<organism evidence="10 11">
    <name type="scientific">Propionibacterium ruminifibrarum</name>
    <dbReference type="NCBI Taxonomy" id="1962131"/>
    <lineage>
        <taxon>Bacteria</taxon>
        <taxon>Bacillati</taxon>
        <taxon>Actinomycetota</taxon>
        <taxon>Actinomycetes</taxon>
        <taxon>Propionibacteriales</taxon>
        <taxon>Propionibacteriaceae</taxon>
        <taxon>Propionibacterium</taxon>
    </lineage>
</organism>
<dbReference type="InterPro" id="IPR050347">
    <property type="entry name" value="Bact_Beta-galactosidase"/>
</dbReference>
<dbReference type="PANTHER" id="PTHR46323">
    <property type="entry name" value="BETA-GALACTOSIDASE"/>
    <property type="match status" value="1"/>
</dbReference>
<dbReference type="PROSITE" id="PS00719">
    <property type="entry name" value="GLYCOSYL_HYDROL_F2_1"/>
    <property type="match status" value="1"/>
</dbReference>
<dbReference type="PROSITE" id="PS00608">
    <property type="entry name" value="GLYCOSYL_HYDROL_F2_2"/>
    <property type="match status" value="1"/>
</dbReference>
<reference evidence="11" key="1">
    <citation type="submission" date="2018-02" db="EMBL/GenBank/DDBJ databases">
        <authorList>
            <person name="Hornung B."/>
        </authorList>
    </citation>
    <scope>NUCLEOTIDE SEQUENCE [LARGE SCALE GENOMIC DNA]</scope>
</reference>
<evidence type="ECO:0000256" key="5">
    <source>
        <dbReference type="ARBA" id="ARBA00022801"/>
    </source>
</evidence>
<dbReference type="Gene3D" id="3.20.20.80">
    <property type="entry name" value="Glycosidases"/>
    <property type="match status" value="1"/>
</dbReference>
<gene>
    <name evidence="10" type="ORF">PROPJV5_2094</name>
</gene>
<dbReference type="GO" id="GO:0005990">
    <property type="term" value="P:lactose catabolic process"/>
    <property type="evidence" value="ECO:0007669"/>
    <property type="project" value="TreeGrafter"/>
</dbReference>
<proteinExistence type="inferred from homology"/>
<dbReference type="InterPro" id="IPR006102">
    <property type="entry name" value="Ig-like_GH2"/>
</dbReference>
<evidence type="ECO:0000313" key="10">
    <source>
        <dbReference type="EMBL" id="SPF69133.1"/>
    </source>
</evidence>
<dbReference type="SUPFAM" id="SSF74650">
    <property type="entry name" value="Galactose mutarotase-like"/>
    <property type="match status" value="1"/>
</dbReference>
<evidence type="ECO:0000256" key="1">
    <source>
        <dbReference type="ARBA" id="ARBA00001412"/>
    </source>
</evidence>
<dbReference type="Pfam" id="PF02836">
    <property type="entry name" value="Glyco_hydro_2_C"/>
    <property type="match status" value="1"/>
</dbReference>
<dbReference type="Proteomes" id="UP000265962">
    <property type="component" value="Unassembled WGS sequence"/>
</dbReference>
<evidence type="ECO:0000256" key="7">
    <source>
        <dbReference type="ARBA" id="ARBA00032230"/>
    </source>
</evidence>
<dbReference type="AlphaFoldDB" id="A0A375I6T5"/>
<dbReference type="PANTHER" id="PTHR46323:SF2">
    <property type="entry name" value="BETA-GALACTOSIDASE"/>
    <property type="match status" value="1"/>
</dbReference>
<dbReference type="InterPro" id="IPR013783">
    <property type="entry name" value="Ig-like_fold"/>
</dbReference>